<dbReference type="PROSITE" id="PS00138">
    <property type="entry name" value="SUBTILASE_SER"/>
    <property type="match status" value="1"/>
</dbReference>
<keyword evidence="6" id="KW-0472">Membrane</keyword>
<dbReference type="CDD" id="cd04842">
    <property type="entry name" value="Peptidases_S8_Kp43_protease"/>
    <property type="match status" value="1"/>
</dbReference>
<dbReference type="InterPro" id="IPR015500">
    <property type="entry name" value="Peptidase_S8_subtilisin-rel"/>
</dbReference>
<gene>
    <name evidence="8" type="ORF">M9Y10_032671</name>
</gene>
<comment type="caution">
    <text evidence="8">The sequence shown here is derived from an EMBL/GenBank/DDBJ whole genome shotgun (WGS) entry which is preliminary data.</text>
</comment>
<evidence type="ECO:0000256" key="1">
    <source>
        <dbReference type="ARBA" id="ARBA00011073"/>
    </source>
</evidence>
<keyword evidence="9" id="KW-1185">Reference proteome</keyword>
<reference evidence="8 9" key="1">
    <citation type="submission" date="2024-04" db="EMBL/GenBank/DDBJ databases">
        <title>Tritrichomonas musculus Genome.</title>
        <authorList>
            <person name="Alves-Ferreira E."/>
            <person name="Grigg M."/>
            <person name="Lorenzi H."/>
            <person name="Galac M."/>
        </authorList>
    </citation>
    <scope>NUCLEOTIDE SEQUENCE [LARGE SCALE GENOMIC DNA]</scope>
    <source>
        <strain evidence="8 9">EAF2021</strain>
    </source>
</reference>
<evidence type="ECO:0000256" key="4">
    <source>
        <dbReference type="ARBA" id="ARBA00022825"/>
    </source>
</evidence>
<keyword evidence="6" id="KW-1133">Transmembrane helix</keyword>
<dbReference type="PROSITE" id="PS00137">
    <property type="entry name" value="SUBTILASE_HIS"/>
    <property type="match status" value="1"/>
</dbReference>
<protein>
    <recommendedName>
        <fullName evidence="7">Peptidase S8/S53 domain-containing protein</fullName>
    </recommendedName>
</protein>
<feature type="transmembrane region" description="Helical" evidence="6">
    <location>
        <begin position="944"/>
        <end position="966"/>
    </location>
</feature>
<evidence type="ECO:0000313" key="9">
    <source>
        <dbReference type="Proteomes" id="UP001470230"/>
    </source>
</evidence>
<dbReference type="PRINTS" id="PR00723">
    <property type="entry name" value="SUBTILISIN"/>
</dbReference>
<dbReference type="InterPro" id="IPR034058">
    <property type="entry name" value="TagA/B/C/D_pept_dom"/>
</dbReference>
<dbReference type="SUPFAM" id="SSF49785">
    <property type="entry name" value="Galactose-binding domain-like"/>
    <property type="match status" value="1"/>
</dbReference>
<organism evidence="8 9">
    <name type="scientific">Tritrichomonas musculus</name>
    <dbReference type="NCBI Taxonomy" id="1915356"/>
    <lineage>
        <taxon>Eukaryota</taxon>
        <taxon>Metamonada</taxon>
        <taxon>Parabasalia</taxon>
        <taxon>Tritrichomonadida</taxon>
        <taxon>Tritrichomonadidae</taxon>
        <taxon>Tritrichomonas</taxon>
    </lineage>
</organism>
<evidence type="ECO:0000256" key="3">
    <source>
        <dbReference type="ARBA" id="ARBA00022801"/>
    </source>
</evidence>
<comment type="similarity">
    <text evidence="1 5">Belongs to the peptidase S8 family.</text>
</comment>
<keyword evidence="6" id="KW-0812">Transmembrane</keyword>
<name>A0ABR2GXI3_9EUKA</name>
<dbReference type="PANTHER" id="PTHR43399">
    <property type="entry name" value="SUBTILISIN-RELATED"/>
    <property type="match status" value="1"/>
</dbReference>
<dbReference type="Gene3D" id="3.40.50.200">
    <property type="entry name" value="Peptidase S8/S53 domain"/>
    <property type="match status" value="2"/>
</dbReference>
<keyword evidence="2 5" id="KW-0645">Protease</keyword>
<keyword evidence="3 5" id="KW-0378">Hydrolase</keyword>
<proteinExistence type="inferred from homology"/>
<dbReference type="InterPro" id="IPR051048">
    <property type="entry name" value="Peptidase_S8/S53_subtilisin"/>
</dbReference>
<evidence type="ECO:0000256" key="5">
    <source>
        <dbReference type="PROSITE-ProRule" id="PRU01240"/>
    </source>
</evidence>
<sequence length="1002" mass="112543">MFLLTLISLIHTNHSFNKKQFTILSKKQTLSLLPPQWYYVHINSFKDINQIKSILPNLKISPLEFNGDYLTLFLTPNEARLINQIPNINIYTKKPKKVTFSIEQKKETYLVYAHSSFTAPTNSQTISRSGPFYFVSTSQPTRIENDPSVLSIKKVPHFHTMNRWTTGFLQSGNQDYIIKNGYYTSNRKYNDRGLNGSNVIVTLIDSGTDVNNCLFNDPKYPTPYNETNLNHRKIVRYDPFADRYDKVIGHGTHCAGIIAGSTESLPMSLYNGQAPAAKLYVADIGFDSNKSIDVSFTFDIFQQSIKLNSPIISCSWGAAENSPEFTQMFDYLSYENPSHLFVFAAGNDYSSYTIGSPANSKNVLTIASSYPTRSFYLEDKSHIVKIVDGNEQLTVTSTNVFSTMKKHEISYFDNIELITYNENLLPSEYANKAVVIYRSYSYSIYNKKIFDTLASNNAKVAIVFDVYSVNHDDIAVLTTSSSNKAFFARHNKISITIDIPTTTKEMTAADYSSKGPSFYGNRKPDIMAPGTSIYSASNFENSNECTAKSSLVEMSGTSMATPAVSGSLALVYQYLKEGIHGLNFDKSNVITSALLRAFAIAGSGDKADIEQGYGNLNLSRILIYPNLDFGSGLRFYSDKINHNEFISFFVKTDHVGSLSLSLAWIDVPINLQSLYPLFSYFEFYLIGPDGNVYDVEEQFSTSKKIVINDAPVGTYEIRLRMNQIVPSEYSVDYSLVIVGPFDHLNFINNPSGLKPSTPKSCSSKCPSNKCNTQTATCVCDKLHTGTNCEFEVIDVSEGIEIHQVLKKRDFLYTRLDASKYKNMKQSEIEKLTLTIITKSDRFSYSNGIIRFFFNTDNSMPLSIPAYFVQLQGEVTSSFSIPLSDITQMEDVYLTIFNDYGIDISFYLNWTVKKSLTTKNSEIELRDNDLSDDSSKFTQTKAFKISMLVLIVVGGVAIVSILAVLIVKTVNKKSSKKHNNNNYQQYTDATSNNQLNVTLVDDV</sequence>
<dbReference type="InterPro" id="IPR036852">
    <property type="entry name" value="Peptidase_S8/S53_dom_sf"/>
</dbReference>
<dbReference type="EMBL" id="JAPFFF010000054">
    <property type="protein sequence ID" value="KAK8838635.1"/>
    <property type="molecule type" value="Genomic_DNA"/>
</dbReference>
<dbReference type="InterPro" id="IPR000209">
    <property type="entry name" value="Peptidase_S8/S53_dom"/>
</dbReference>
<keyword evidence="4 5" id="KW-0720">Serine protease</keyword>
<dbReference type="PROSITE" id="PS51892">
    <property type="entry name" value="SUBTILASE"/>
    <property type="match status" value="1"/>
</dbReference>
<evidence type="ECO:0000256" key="6">
    <source>
        <dbReference type="SAM" id="Phobius"/>
    </source>
</evidence>
<evidence type="ECO:0000256" key="2">
    <source>
        <dbReference type="ARBA" id="ARBA00022670"/>
    </source>
</evidence>
<accession>A0ABR2GXI3</accession>
<evidence type="ECO:0000259" key="7">
    <source>
        <dbReference type="Pfam" id="PF00082"/>
    </source>
</evidence>
<evidence type="ECO:0000313" key="8">
    <source>
        <dbReference type="EMBL" id="KAK8838635.1"/>
    </source>
</evidence>
<feature type="active site" description="Charge relay system" evidence="5">
    <location>
        <position position="205"/>
    </location>
</feature>
<dbReference type="InterPro" id="IPR008979">
    <property type="entry name" value="Galactose-bd-like_sf"/>
</dbReference>
<dbReference type="Proteomes" id="UP001470230">
    <property type="component" value="Unassembled WGS sequence"/>
</dbReference>
<dbReference type="SUPFAM" id="SSF52743">
    <property type="entry name" value="Subtilisin-like"/>
    <property type="match status" value="1"/>
</dbReference>
<feature type="active site" description="Charge relay system" evidence="5">
    <location>
        <position position="250"/>
    </location>
</feature>
<feature type="domain" description="Peptidase S8/S53" evidence="7">
    <location>
        <begin position="196"/>
        <end position="585"/>
    </location>
</feature>
<dbReference type="PANTHER" id="PTHR43399:SF4">
    <property type="entry name" value="CELL WALL-ASSOCIATED PROTEASE"/>
    <property type="match status" value="1"/>
</dbReference>
<dbReference type="InterPro" id="IPR022398">
    <property type="entry name" value="Peptidase_S8_His-AS"/>
</dbReference>
<dbReference type="InterPro" id="IPR023828">
    <property type="entry name" value="Peptidase_S8_Ser-AS"/>
</dbReference>
<feature type="active site" description="Charge relay system" evidence="5">
    <location>
        <position position="558"/>
    </location>
</feature>
<dbReference type="Pfam" id="PF00082">
    <property type="entry name" value="Peptidase_S8"/>
    <property type="match status" value="1"/>
</dbReference>